<dbReference type="PROSITE" id="PS50112">
    <property type="entry name" value="PAS"/>
    <property type="match status" value="1"/>
</dbReference>
<dbReference type="GO" id="GO:0009927">
    <property type="term" value="F:histidine phosphotransfer kinase activity"/>
    <property type="evidence" value="ECO:0007669"/>
    <property type="project" value="TreeGrafter"/>
</dbReference>
<dbReference type="InterPro" id="IPR035965">
    <property type="entry name" value="PAS-like_dom_sf"/>
</dbReference>
<comment type="caution">
    <text evidence="15">The sequence shown here is derived from an EMBL/GenBank/DDBJ whole genome shotgun (WGS) entry which is preliminary data.</text>
</comment>
<dbReference type="PRINTS" id="PR00344">
    <property type="entry name" value="BCTRLSENSOR"/>
</dbReference>
<dbReference type="GO" id="GO:0005524">
    <property type="term" value="F:ATP binding"/>
    <property type="evidence" value="ECO:0007669"/>
    <property type="project" value="UniProtKB-KW"/>
</dbReference>
<keyword evidence="7" id="KW-0547">Nucleotide-binding</keyword>
<dbReference type="SMART" id="SM00065">
    <property type="entry name" value="GAF"/>
    <property type="match status" value="1"/>
</dbReference>
<dbReference type="EMBL" id="JACHWQ010000011">
    <property type="protein sequence ID" value="MBB2977061.1"/>
    <property type="molecule type" value="Genomic_DNA"/>
</dbReference>
<dbReference type="Pfam" id="PF00512">
    <property type="entry name" value="HisKA"/>
    <property type="match status" value="1"/>
</dbReference>
<dbReference type="InterPro" id="IPR004358">
    <property type="entry name" value="Sig_transdc_His_kin-like_C"/>
</dbReference>
<dbReference type="SUPFAM" id="SSF47384">
    <property type="entry name" value="Homodimeric domain of signal transducing histidine kinase"/>
    <property type="match status" value="1"/>
</dbReference>
<feature type="domain" description="Histidine kinase" evidence="13">
    <location>
        <begin position="454"/>
        <end position="673"/>
    </location>
</feature>
<evidence type="ECO:0000256" key="9">
    <source>
        <dbReference type="ARBA" id="ARBA00022840"/>
    </source>
</evidence>
<dbReference type="CDD" id="cd00082">
    <property type="entry name" value="HisKA"/>
    <property type="match status" value="1"/>
</dbReference>
<evidence type="ECO:0000256" key="8">
    <source>
        <dbReference type="ARBA" id="ARBA00022777"/>
    </source>
</evidence>
<proteinExistence type="predicted"/>
<dbReference type="InterPro" id="IPR005467">
    <property type="entry name" value="His_kinase_dom"/>
</dbReference>
<evidence type="ECO:0000256" key="11">
    <source>
        <dbReference type="ARBA" id="ARBA00023136"/>
    </source>
</evidence>
<dbReference type="Pfam" id="PF13185">
    <property type="entry name" value="GAF_2"/>
    <property type="match status" value="1"/>
</dbReference>
<evidence type="ECO:0000256" key="6">
    <source>
        <dbReference type="ARBA" id="ARBA00022679"/>
    </source>
</evidence>
<feature type="compositionally biased region" description="Basic and acidic residues" evidence="12">
    <location>
        <begin position="234"/>
        <end position="248"/>
    </location>
</feature>
<evidence type="ECO:0000259" key="14">
    <source>
        <dbReference type="PROSITE" id="PS50112"/>
    </source>
</evidence>
<keyword evidence="6" id="KW-0808">Transferase</keyword>
<keyword evidence="5" id="KW-0597">Phosphoprotein</keyword>
<feature type="domain" description="PAS" evidence="14">
    <location>
        <begin position="315"/>
        <end position="385"/>
    </location>
</feature>
<dbReference type="SMART" id="SM00091">
    <property type="entry name" value="PAS"/>
    <property type="match status" value="2"/>
</dbReference>
<evidence type="ECO:0000313" key="16">
    <source>
        <dbReference type="Proteomes" id="UP000529310"/>
    </source>
</evidence>
<evidence type="ECO:0000256" key="4">
    <source>
        <dbReference type="ARBA" id="ARBA00022475"/>
    </source>
</evidence>
<dbReference type="Pfam" id="PF02518">
    <property type="entry name" value="HATPase_c"/>
    <property type="match status" value="1"/>
</dbReference>
<dbReference type="Pfam" id="PF00989">
    <property type="entry name" value="PAS"/>
    <property type="match status" value="1"/>
</dbReference>
<dbReference type="InterPro" id="IPR003018">
    <property type="entry name" value="GAF"/>
</dbReference>
<dbReference type="InterPro" id="IPR000014">
    <property type="entry name" value="PAS"/>
</dbReference>
<sequence>MTHGPSRTLNEIVDGLGVAVCRTTLSGRIVECSQALLDVLGASSIEELREHVPRVRFVEPARQEQLMRALLAQEKFSPEEIITKSLDGRPLRLSIRARAVLDEGGDIAFIDSIIEDLSDRAASDERRTLSHVLLDALTQMQNRFISGAEVGEIFDGLLAELLDFTGAEYGFIAQKLRADDHDFLRTWAMSDISWNEQTRKLFAENGPRGMEFHNLDTLFGRVASGEGPLLSNDPRNDPRAAGRPEGHPPLDSFLGVPILKGEQVLGIVALANRPGGFDPWMVDYLEPLTATVGSLIEAVVSDRERRAAQRRERSLEELFRTVVERAADAVVAFRDDGAIVAANGAVGRVVGRPVNDIVGTSLRDYLPPDRRDEYMRLGAVALQSGAAMEASVVTAQGEERPVEVTVVRADLDDAPITTLIFRDIAERKAFEQALLDARSAAERAVRAKNELLAGMSHELRTPLNSVIGLSAILQREIYGPLTPKQAEYAGQIEASGRHLLEIIGDILDLSKIEAGKIEPEIAEVQVGVIVDEAIAVVRELAVGKALSLKVDLPTSLPTVLADQRRSKQLLINLLANAVKFTEENGSIGVRARHVDGTVAIDVWDTGIGIAPEYLEKIFEAFEQVDSSLSKKHEGTGLGLALSQRLALLQGGSLAVRSTPGEGSVFTATLPCAESSASVGVTPTTLGE</sequence>
<evidence type="ECO:0000256" key="10">
    <source>
        <dbReference type="ARBA" id="ARBA00023012"/>
    </source>
</evidence>
<keyword evidence="11" id="KW-0472">Membrane</keyword>
<gene>
    <name evidence="15" type="ORF">FHX49_002658</name>
</gene>
<dbReference type="PROSITE" id="PS50109">
    <property type="entry name" value="HIS_KIN"/>
    <property type="match status" value="1"/>
</dbReference>
<dbReference type="NCBIfam" id="TIGR00229">
    <property type="entry name" value="sensory_box"/>
    <property type="match status" value="1"/>
</dbReference>
<evidence type="ECO:0000313" key="15">
    <source>
        <dbReference type="EMBL" id="MBB2977061.1"/>
    </source>
</evidence>
<dbReference type="PANTHER" id="PTHR43047:SF63">
    <property type="entry name" value="HISTIDINE KINASE"/>
    <property type="match status" value="1"/>
</dbReference>
<dbReference type="InterPro" id="IPR003594">
    <property type="entry name" value="HATPase_dom"/>
</dbReference>
<dbReference type="SMART" id="SM00388">
    <property type="entry name" value="HisKA"/>
    <property type="match status" value="1"/>
</dbReference>
<dbReference type="InterPro" id="IPR013656">
    <property type="entry name" value="PAS_4"/>
</dbReference>
<keyword evidence="9" id="KW-0067">ATP-binding</keyword>
<evidence type="ECO:0000256" key="7">
    <source>
        <dbReference type="ARBA" id="ARBA00022741"/>
    </source>
</evidence>
<evidence type="ECO:0000256" key="2">
    <source>
        <dbReference type="ARBA" id="ARBA00004236"/>
    </source>
</evidence>
<keyword evidence="8" id="KW-0418">Kinase</keyword>
<organism evidence="15 16">
    <name type="scientific">Microbacterium endophyticum</name>
    <dbReference type="NCBI Taxonomy" id="1526412"/>
    <lineage>
        <taxon>Bacteria</taxon>
        <taxon>Bacillati</taxon>
        <taxon>Actinomycetota</taxon>
        <taxon>Actinomycetes</taxon>
        <taxon>Micrococcales</taxon>
        <taxon>Microbacteriaceae</taxon>
        <taxon>Microbacterium</taxon>
    </lineage>
</organism>
<comment type="catalytic activity">
    <reaction evidence="1">
        <text>ATP + protein L-histidine = ADP + protein N-phospho-L-histidine.</text>
        <dbReference type="EC" id="2.7.13.3"/>
    </reaction>
</comment>
<comment type="subcellular location">
    <subcellularLocation>
        <location evidence="2">Cell membrane</location>
    </subcellularLocation>
</comment>
<dbReference type="CDD" id="cd16922">
    <property type="entry name" value="HATPase_EvgS-ArcB-TorS-like"/>
    <property type="match status" value="1"/>
</dbReference>
<dbReference type="Gene3D" id="3.30.450.40">
    <property type="match status" value="1"/>
</dbReference>
<keyword evidence="10" id="KW-0902">Two-component regulatory system</keyword>
<dbReference type="SUPFAM" id="SSF55874">
    <property type="entry name" value="ATPase domain of HSP90 chaperone/DNA topoisomerase II/histidine kinase"/>
    <property type="match status" value="1"/>
</dbReference>
<evidence type="ECO:0000259" key="13">
    <source>
        <dbReference type="PROSITE" id="PS50109"/>
    </source>
</evidence>
<dbReference type="Gene3D" id="3.30.450.20">
    <property type="entry name" value="PAS domain"/>
    <property type="match status" value="2"/>
</dbReference>
<dbReference type="Gene3D" id="3.30.565.10">
    <property type="entry name" value="Histidine kinase-like ATPase, C-terminal domain"/>
    <property type="match status" value="1"/>
</dbReference>
<dbReference type="FunFam" id="3.30.565.10:FF:000023">
    <property type="entry name" value="PAS domain-containing sensor histidine kinase"/>
    <property type="match status" value="1"/>
</dbReference>
<dbReference type="Gene3D" id="1.10.287.130">
    <property type="match status" value="1"/>
</dbReference>
<protein>
    <recommendedName>
        <fullName evidence="3">histidine kinase</fullName>
        <ecNumber evidence="3">2.7.13.3</ecNumber>
    </recommendedName>
</protein>
<dbReference type="CDD" id="cd00130">
    <property type="entry name" value="PAS"/>
    <property type="match status" value="2"/>
</dbReference>
<dbReference type="PANTHER" id="PTHR43047">
    <property type="entry name" value="TWO-COMPONENT HISTIDINE PROTEIN KINASE"/>
    <property type="match status" value="1"/>
</dbReference>
<dbReference type="Pfam" id="PF08448">
    <property type="entry name" value="PAS_4"/>
    <property type="match status" value="1"/>
</dbReference>
<dbReference type="SUPFAM" id="SSF55781">
    <property type="entry name" value="GAF domain-like"/>
    <property type="match status" value="1"/>
</dbReference>
<name>A0A7W4V575_9MICO</name>
<dbReference type="InterPro" id="IPR036890">
    <property type="entry name" value="HATPase_C_sf"/>
</dbReference>
<dbReference type="Proteomes" id="UP000529310">
    <property type="component" value="Unassembled WGS sequence"/>
</dbReference>
<dbReference type="InterPro" id="IPR013767">
    <property type="entry name" value="PAS_fold"/>
</dbReference>
<reference evidence="15 16" key="1">
    <citation type="submission" date="2020-08" db="EMBL/GenBank/DDBJ databases">
        <title>Sequencing the genomes of 1000 actinobacteria strains.</title>
        <authorList>
            <person name="Klenk H.-P."/>
        </authorList>
    </citation>
    <scope>NUCLEOTIDE SEQUENCE [LARGE SCALE GENOMIC DNA]</scope>
    <source>
        <strain evidence="15 16">DSM 27099</strain>
    </source>
</reference>
<evidence type="ECO:0000256" key="12">
    <source>
        <dbReference type="SAM" id="MobiDB-lite"/>
    </source>
</evidence>
<dbReference type="FunFam" id="1.10.287.130:FF:000038">
    <property type="entry name" value="Sensory transduction histidine kinase"/>
    <property type="match status" value="1"/>
</dbReference>
<dbReference type="InterPro" id="IPR003661">
    <property type="entry name" value="HisK_dim/P_dom"/>
</dbReference>
<feature type="region of interest" description="Disordered" evidence="12">
    <location>
        <begin position="226"/>
        <end position="249"/>
    </location>
</feature>
<accession>A0A7W4V575</accession>
<keyword evidence="16" id="KW-1185">Reference proteome</keyword>
<evidence type="ECO:0000256" key="5">
    <source>
        <dbReference type="ARBA" id="ARBA00022553"/>
    </source>
</evidence>
<dbReference type="InterPro" id="IPR036097">
    <property type="entry name" value="HisK_dim/P_sf"/>
</dbReference>
<dbReference type="GO" id="GO:0005886">
    <property type="term" value="C:plasma membrane"/>
    <property type="evidence" value="ECO:0007669"/>
    <property type="project" value="UniProtKB-SubCell"/>
</dbReference>
<dbReference type="GO" id="GO:0006355">
    <property type="term" value="P:regulation of DNA-templated transcription"/>
    <property type="evidence" value="ECO:0007669"/>
    <property type="project" value="InterPro"/>
</dbReference>
<evidence type="ECO:0000256" key="1">
    <source>
        <dbReference type="ARBA" id="ARBA00000085"/>
    </source>
</evidence>
<dbReference type="AlphaFoldDB" id="A0A7W4V575"/>
<dbReference type="SUPFAM" id="SSF55785">
    <property type="entry name" value="PYP-like sensor domain (PAS domain)"/>
    <property type="match status" value="2"/>
</dbReference>
<evidence type="ECO:0000256" key="3">
    <source>
        <dbReference type="ARBA" id="ARBA00012438"/>
    </source>
</evidence>
<dbReference type="InterPro" id="IPR029016">
    <property type="entry name" value="GAF-like_dom_sf"/>
</dbReference>
<keyword evidence="4" id="KW-1003">Cell membrane</keyword>
<dbReference type="EC" id="2.7.13.3" evidence="3"/>
<dbReference type="SMART" id="SM00387">
    <property type="entry name" value="HATPase_c"/>
    <property type="match status" value="1"/>
</dbReference>
<dbReference type="GO" id="GO:0000155">
    <property type="term" value="F:phosphorelay sensor kinase activity"/>
    <property type="evidence" value="ECO:0007669"/>
    <property type="project" value="InterPro"/>
</dbReference>
<dbReference type="RefSeq" id="WP_165140856.1">
    <property type="nucleotide sequence ID" value="NZ_CP049255.1"/>
</dbReference>